<reference evidence="2 3" key="1">
    <citation type="journal article" date="2023" name="BMC Biol.">
        <title>The compact genome of the sponge Oopsacas minuta (Hexactinellida) is lacking key metazoan core genes.</title>
        <authorList>
            <person name="Santini S."/>
            <person name="Schenkelaars Q."/>
            <person name="Jourda C."/>
            <person name="Duchesne M."/>
            <person name="Belahbib H."/>
            <person name="Rocher C."/>
            <person name="Selva M."/>
            <person name="Riesgo A."/>
            <person name="Vervoort M."/>
            <person name="Leys S.P."/>
            <person name="Kodjabachian L."/>
            <person name="Le Bivic A."/>
            <person name="Borchiellini C."/>
            <person name="Claverie J.M."/>
            <person name="Renard E."/>
        </authorList>
    </citation>
    <scope>NUCLEOTIDE SEQUENCE [LARGE SCALE GENOMIC DNA]</scope>
    <source>
        <strain evidence="2">SPO-2</strain>
    </source>
</reference>
<protein>
    <recommendedName>
        <fullName evidence="1">Helitron helicase-like domain-containing protein</fullName>
    </recommendedName>
</protein>
<evidence type="ECO:0000313" key="2">
    <source>
        <dbReference type="EMBL" id="KAI6652437.1"/>
    </source>
</evidence>
<dbReference type="InterPro" id="IPR025476">
    <property type="entry name" value="Helitron_helicase-like"/>
</dbReference>
<dbReference type="Proteomes" id="UP001165289">
    <property type="component" value="Unassembled WGS sequence"/>
</dbReference>
<organism evidence="2 3">
    <name type="scientific">Oopsacas minuta</name>
    <dbReference type="NCBI Taxonomy" id="111878"/>
    <lineage>
        <taxon>Eukaryota</taxon>
        <taxon>Metazoa</taxon>
        <taxon>Porifera</taxon>
        <taxon>Hexactinellida</taxon>
        <taxon>Hexasterophora</taxon>
        <taxon>Lyssacinosida</taxon>
        <taxon>Leucopsacidae</taxon>
        <taxon>Oopsacas</taxon>
    </lineage>
</organism>
<evidence type="ECO:0000259" key="1">
    <source>
        <dbReference type="Pfam" id="PF14214"/>
    </source>
</evidence>
<sequence length="298" mass="34561">MFAKVQQVRLNYCKFNQKMLRVELYSGLSGAVSAGDINPGQFGRRLILPYSFIRGPKYMFELYQDCMSIVRQYGKPDYFIAFTCNPDCEKITSALMNNKKLTGRPDLIVRVFVIKFREFIDDICVKHVLGRPKVYAYTIEFQKLGFPHAHILVILTEEDKPRDPSDYDKFVCAEISNPSTSPKLYKIVKRCMMWSIKETASCMRDGKCSKQFLKAFAKFTNKDKDSYPVYKRTAKVCGFELDNRWVVSYNLTFLLKFNAHIYVEISSRVKAVKYLYKYLKGHDRVIVEFHAGESSASS</sequence>
<dbReference type="PANTHER" id="PTHR10492:SF74">
    <property type="entry name" value="ATP-DEPENDENT DNA HELICASE"/>
    <property type="match status" value="1"/>
</dbReference>
<keyword evidence="3" id="KW-1185">Reference proteome</keyword>
<comment type="caution">
    <text evidence="2">The sequence shown here is derived from an EMBL/GenBank/DDBJ whole genome shotgun (WGS) entry which is preliminary data.</text>
</comment>
<dbReference type="EMBL" id="JAKMXF010000299">
    <property type="protein sequence ID" value="KAI6652437.1"/>
    <property type="molecule type" value="Genomic_DNA"/>
</dbReference>
<dbReference type="PANTHER" id="PTHR10492">
    <property type="match status" value="1"/>
</dbReference>
<accession>A0AAV7JUG1</accession>
<evidence type="ECO:0000313" key="3">
    <source>
        <dbReference type="Proteomes" id="UP001165289"/>
    </source>
</evidence>
<dbReference type="AlphaFoldDB" id="A0AAV7JUG1"/>
<gene>
    <name evidence="2" type="ORF">LOD99_7451</name>
</gene>
<proteinExistence type="predicted"/>
<dbReference type="Pfam" id="PF14214">
    <property type="entry name" value="Helitron_like_N"/>
    <property type="match status" value="1"/>
</dbReference>
<name>A0AAV7JUG1_9METZ</name>
<feature type="domain" description="Helitron helicase-like" evidence="1">
    <location>
        <begin position="1"/>
        <end position="153"/>
    </location>
</feature>